<evidence type="ECO:0000313" key="2">
    <source>
        <dbReference type="Proteomes" id="UP001497644"/>
    </source>
</evidence>
<accession>A0AAV2MWY7</accession>
<organism evidence="1 2">
    <name type="scientific">Lasius platythorax</name>
    <dbReference type="NCBI Taxonomy" id="488582"/>
    <lineage>
        <taxon>Eukaryota</taxon>
        <taxon>Metazoa</taxon>
        <taxon>Ecdysozoa</taxon>
        <taxon>Arthropoda</taxon>
        <taxon>Hexapoda</taxon>
        <taxon>Insecta</taxon>
        <taxon>Pterygota</taxon>
        <taxon>Neoptera</taxon>
        <taxon>Endopterygota</taxon>
        <taxon>Hymenoptera</taxon>
        <taxon>Apocrita</taxon>
        <taxon>Aculeata</taxon>
        <taxon>Formicoidea</taxon>
        <taxon>Formicidae</taxon>
        <taxon>Formicinae</taxon>
        <taxon>Lasius</taxon>
        <taxon>Lasius</taxon>
    </lineage>
</organism>
<dbReference type="EMBL" id="CAXIPU020000424">
    <property type="protein sequence ID" value="CAL1671808.1"/>
    <property type="molecule type" value="Genomic_DNA"/>
</dbReference>
<comment type="caution">
    <text evidence="1">The sequence shown here is derived from an EMBL/GenBank/DDBJ whole genome shotgun (WGS) entry which is preliminary data.</text>
</comment>
<name>A0AAV2MWY7_9HYME</name>
<dbReference type="AlphaFoldDB" id="A0AAV2MWY7"/>
<sequence length="184" mass="21691">MSSRIRTKLYQLKLSKHLLPNELKTRLIVSLILPHVDYCCAAFTDITDQLDMQLYRALNACIRFALNVRWGEHITPFYRELRLLKIDARRRYFVGCLLFNIICTRQPSLIYSGFTFKSTVTSRATRTSDDILSLPLCRTEIFRRSFRFSASKLWNELPSDIRSARSIGEFKRKLYEHLFNTTLL</sequence>
<reference evidence="1" key="1">
    <citation type="submission" date="2024-04" db="EMBL/GenBank/DDBJ databases">
        <authorList>
            <consortium name="Molecular Ecology Group"/>
        </authorList>
    </citation>
    <scope>NUCLEOTIDE SEQUENCE</scope>
</reference>
<dbReference type="Proteomes" id="UP001497644">
    <property type="component" value="Unassembled WGS sequence"/>
</dbReference>
<evidence type="ECO:0000313" key="1">
    <source>
        <dbReference type="EMBL" id="CAL1671808.1"/>
    </source>
</evidence>
<keyword evidence="2" id="KW-1185">Reference proteome</keyword>
<gene>
    <name evidence="1" type="ORF">LPLAT_LOCUS5232</name>
</gene>
<proteinExistence type="predicted"/>
<protein>
    <submittedName>
        <fullName evidence="1">Uncharacterized protein</fullName>
    </submittedName>
</protein>